<feature type="transmembrane region" description="Helical" evidence="1">
    <location>
        <begin position="576"/>
        <end position="598"/>
    </location>
</feature>
<feature type="transmembrane region" description="Helical" evidence="1">
    <location>
        <begin position="90"/>
        <end position="112"/>
    </location>
</feature>
<feature type="transmembrane region" description="Helical" evidence="1">
    <location>
        <begin position="756"/>
        <end position="773"/>
    </location>
</feature>
<keyword evidence="1" id="KW-1133">Transmembrane helix</keyword>
<keyword evidence="1" id="KW-0812">Transmembrane</keyword>
<feature type="transmembrane region" description="Helical" evidence="1">
    <location>
        <begin position="623"/>
        <end position="640"/>
    </location>
</feature>
<protein>
    <submittedName>
        <fullName evidence="2">Uncharacterized protein</fullName>
    </submittedName>
</protein>
<feature type="transmembrane region" description="Helical" evidence="1">
    <location>
        <begin position="57"/>
        <end position="78"/>
    </location>
</feature>
<evidence type="ECO:0000313" key="2">
    <source>
        <dbReference type="EMBL" id="AUF82294.1"/>
    </source>
</evidence>
<reference evidence="2" key="1">
    <citation type="journal article" date="2018" name="Virology">
        <title>A giant virus infecting green algae encodes key fermentation genes.</title>
        <authorList>
            <person name="Schvarcz C.R."/>
            <person name="Steward G.F."/>
        </authorList>
    </citation>
    <scope>NUCLEOTIDE SEQUENCE [LARGE SCALE GENOMIC DNA]</scope>
</reference>
<evidence type="ECO:0000256" key="1">
    <source>
        <dbReference type="SAM" id="Phobius"/>
    </source>
</evidence>
<accession>A0A2P0VN08</accession>
<dbReference type="Proteomes" id="UP000244773">
    <property type="component" value="Segment"/>
</dbReference>
<keyword evidence="3" id="KW-1185">Reference proteome</keyword>
<feature type="transmembrane region" description="Helical" evidence="1">
    <location>
        <begin position="829"/>
        <end position="847"/>
    </location>
</feature>
<proteinExistence type="predicted"/>
<gene>
    <name evidence="2" type="ORF">TetV_202</name>
</gene>
<name>A0A2P0VN08_9VIRU</name>
<dbReference type="EMBL" id="KY322437">
    <property type="protein sequence ID" value="AUF82294.1"/>
    <property type="molecule type" value="Genomic_DNA"/>
</dbReference>
<organism evidence="2">
    <name type="scientific">Tetraselmis virus 1</name>
    <dbReference type="NCBI Taxonomy" id="2060617"/>
    <lineage>
        <taxon>Viruses</taxon>
        <taxon>Varidnaviria</taxon>
        <taxon>Bamfordvirae</taxon>
        <taxon>Nucleocytoviricota</taxon>
        <taxon>Megaviricetes</taxon>
        <taxon>Imitervirales</taxon>
        <taxon>Allomimiviridae</taxon>
        <taxon>Oceanusvirus</taxon>
        <taxon>Oceanusvirus kaneohense</taxon>
    </lineage>
</organism>
<sequence length="869" mass="99593">MDHYYILDAYNSVKESIDLKPTPSSTLLTEEQLEEYRNLASNIWTKMKQLRNNRVNMYLTLASIQILLVIFMIIMMIVSFDKTRMTDSFLTIILIFLIFGILSGIVYLLLFLRRINDSNNNISKLKNIFQLDLKAGKNNSLTLENLYEKANAVNNYKPDEDDNLTEEEQSKDEDNIAYLKKVSQVNLSLDENRTSDEYVKDCGRSGSDISCVTPGLMYDSFKHGVLYTVNPEQAGSIDVFINKLRSLIGATTYKEIEEEDIETIINEIVIPKMISVTDTVYRTSDLQPASTKNNDQCSEECQTRAEKLADDVLNENIESPPALILEAAWEDCFEEMKEQCLGKLTKKGTAAQKCEFGCSRIDEEPLQIVKRTVKGWIPVMTSESGWSESEEETCTGEILKDDTIDSVYYGRTDSDSAKKCYIHDSSAKRAEWEKKAGIEDGLFMYRENDTMHIPGADPAVIADEIFNEIQLSYTTFDISDYDTLIYEELRAKDGNFDKNEDWYKNVFMILSNRLLSTKPSLDLVIPDIERFRNEMSKITGYDFIQDVTWPSVKASMYTHVIEKRRMQPLSSITDDVHIILTIICSMAALFSVLGYYVFSRNHMASRIGVVTFSKFTERWKRHIIVLCILLLLWTIVFTQLSQRKSRVLFNQRIKKSNTDKFNEELVVLRDWLLNLTDSVPHIRGEKADIKDLLYAVNNDEIQIINTFQNSNDVMVDILSDKQITDFVNKSQNVISLYDKCNNIVTGSPIPFPVSDVIIYVIGILITIFSGIYISRRFDIKKMVERVQRVKTLRDDVYMGGGEAVVTELNSILSCDSQSVNNKTKLMSHLFAYVMVVFSVIMTVNIVQSTNDYRDSLNGGFMTMRSRCVR</sequence>
<keyword evidence="1" id="KW-0472">Membrane</keyword>
<evidence type="ECO:0000313" key="3">
    <source>
        <dbReference type="Proteomes" id="UP000244773"/>
    </source>
</evidence>